<dbReference type="EMBL" id="JAUSWA010000044">
    <property type="protein sequence ID" value="MDQ0496785.1"/>
    <property type="molecule type" value="Genomic_DNA"/>
</dbReference>
<gene>
    <name evidence="1" type="ORF">QOZ95_004985</name>
</gene>
<proteinExistence type="predicted"/>
<comment type="caution">
    <text evidence="1">The sequence shown here is derived from an EMBL/GenBank/DDBJ whole genome shotgun (WGS) entry which is preliminary data.</text>
</comment>
<dbReference type="Proteomes" id="UP001242811">
    <property type="component" value="Unassembled WGS sequence"/>
</dbReference>
<evidence type="ECO:0000313" key="2">
    <source>
        <dbReference type="Proteomes" id="UP001242811"/>
    </source>
</evidence>
<reference evidence="1 2" key="1">
    <citation type="submission" date="2023-07" db="EMBL/GenBank/DDBJ databases">
        <title>Genomic Encyclopedia of Type Strains, Phase IV (KMG-IV): sequencing the most valuable type-strain genomes for metagenomic binning, comparative biology and taxonomic classification.</title>
        <authorList>
            <person name="Goeker M."/>
        </authorList>
    </citation>
    <scope>NUCLEOTIDE SEQUENCE [LARGE SCALE GENOMIC DNA]</scope>
    <source>
        <strain evidence="1 2">DSM 14914</strain>
    </source>
</reference>
<evidence type="ECO:0008006" key="3">
    <source>
        <dbReference type="Google" id="ProtNLM"/>
    </source>
</evidence>
<protein>
    <recommendedName>
        <fullName evidence="3">ApeA N-terminal domain-containing protein</fullName>
    </recommendedName>
</protein>
<accession>A0ABU0L695</accession>
<organism evidence="1 2">
    <name type="scientific">Paenibacillus brasilensis</name>
    <dbReference type="NCBI Taxonomy" id="128574"/>
    <lineage>
        <taxon>Bacteria</taxon>
        <taxon>Bacillati</taxon>
        <taxon>Bacillota</taxon>
        <taxon>Bacilli</taxon>
        <taxon>Bacillales</taxon>
        <taxon>Paenibacillaceae</taxon>
        <taxon>Paenibacillus</taxon>
    </lineage>
</organism>
<sequence length="337" mass="39030">MNTGTLLEIKGGQIDMDPFKNGHNIFQNVLQKLSNQDFTRSIEDLEILMKDLIEEAHGKVIIDFLDSANWDMIDGFEINSKNNTVQIHWHDFRNEDNEEDLIRLAFQAELYSLYFHFQSIKVIKSSTFPAFLIQGYALSDKEVRKNIANEVEEFELEERNNFSKNAYRKVSGKWQVIKVLNTPIHSMLILPKNCGLEVNHSKEILFMFNLDECLKRLKTVGEEIEALDEWNIDQICEKSNTLRRILENSLKIELCYRNITVNKGYSQLLLGDLIAKVKGNYDEKFQFIFGKMVALSNELSHDSGKPVIKAKAFLLYGMVVLYVETLKTTIKLEPYGQ</sequence>
<name>A0ABU0L695_9BACL</name>
<keyword evidence="2" id="KW-1185">Reference proteome</keyword>
<evidence type="ECO:0000313" key="1">
    <source>
        <dbReference type="EMBL" id="MDQ0496785.1"/>
    </source>
</evidence>